<feature type="chain" id="PRO_5038626415" evidence="1">
    <location>
        <begin position="21"/>
        <end position="361"/>
    </location>
</feature>
<keyword evidence="1" id="KW-0732">Signal</keyword>
<dbReference type="PROSITE" id="PS51257">
    <property type="entry name" value="PROKAR_LIPOPROTEIN"/>
    <property type="match status" value="1"/>
</dbReference>
<feature type="signal peptide" evidence="1">
    <location>
        <begin position="1"/>
        <end position="20"/>
    </location>
</feature>
<reference evidence="3" key="1">
    <citation type="journal article" date="2021" name="PeerJ">
        <title>Extensive microbial diversity within the chicken gut microbiome revealed by metagenomics and culture.</title>
        <authorList>
            <person name="Gilroy R."/>
            <person name="Ravi A."/>
            <person name="Getino M."/>
            <person name="Pursley I."/>
            <person name="Horton D.L."/>
            <person name="Alikhan N.F."/>
            <person name="Baker D."/>
            <person name="Gharbi K."/>
            <person name="Hall N."/>
            <person name="Watson M."/>
            <person name="Adriaenssens E.M."/>
            <person name="Foster-Nyarko E."/>
            <person name="Jarju S."/>
            <person name="Secka A."/>
            <person name="Antonio M."/>
            <person name="Oren A."/>
            <person name="Chaudhuri R.R."/>
            <person name="La Ragione R."/>
            <person name="Hildebrand F."/>
            <person name="Pallen M.J."/>
        </authorList>
    </citation>
    <scope>NUCLEOTIDE SEQUENCE</scope>
    <source>
        <strain evidence="3">Gambia16-554</strain>
    </source>
</reference>
<dbReference type="Pfam" id="PF14900">
    <property type="entry name" value="DUF4493"/>
    <property type="match status" value="1"/>
</dbReference>
<dbReference type="AlphaFoldDB" id="A0A9D2GRW7"/>
<dbReference type="EMBL" id="DXAW01000145">
    <property type="protein sequence ID" value="HIZ86476.1"/>
    <property type="molecule type" value="Genomic_DNA"/>
</dbReference>
<evidence type="ECO:0000313" key="4">
    <source>
        <dbReference type="Proteomes" id="UP000824115"/>
    </source>
</evidence>
<comment type="caution">
    <text evidence="3">The sequence shown here is derived from an EMBL/GenBank/DDBJ whole genome shotgun (WGS) entry which is preliminary data.</text>
</comment>
<protein>
    <submittedName>
        <fullName evidence="3">DUF4493 domain-containing protein</fullName>
    </submittedName>
</protein>
<dbReference type="InterPro" id="IPR045939">
    <property type="entry name" value="YhcR_N"/>
</dbReference>
<dbReference type="Pfam" id="PF19886">
    <property type="entry name" value="DUF6359"/>
    <property type="match status" value="1"/>
</dbReference>
<reference evidence="3" key="2">
    <citation type="submission" date="2021-04" db="EMBL/GenBank/DDBJ databases">
        <authorList>
            <person name="Gilroy R."/>
        </authorList>
    </citation>
    <scope>NUCLEOTIDE SEQUENCE</scope>
    <source>
        <strain evidence="3">Gambia16-554</strain>
    </source>
</reference>
<accession>A0A9D2GRW7</accession>
<proteinExistence type="predicted"/>
<evidence type="ECO:0000256" key="1">
    <source>
        <dbReference type="SAM" id="SignalP"/>
    </source>
</evidence>
<gene>
    <name evidence="3" type="ORF">IAC04_08295</name>
</gene>
<dbReference type="InterPro" id="IPR027840">
    <property type="entry name" value="DUF4493"/>
</dbReference>
<evidence type="ECO:0000259" key="2">
    <source>
        <dbReference type="Pfam" id="PF19886"/>
    </source>
</evidence>
<name>A0A9D2GRW7_9BACT</name>
<organism evidence="3 4">
    <name type="scientific">Candidatus Coprenecus stercoravium</name>
    <dbReference type="NCBI Taxonomy" id="2840735"/>
    <lineage>
        <taxon>Bacteria</taxon>
        <taxon>Pseudomonadati</taxon>
        <taxon>Bacteroidota</taxon>
        <taxon>Bacteroidia</taxon>
        <taxon>Bacteroidales</taxon>
        <taxon>Rikenellaceae</taxon>
        <taxon>Rikenellaceae incertae sedis</taxon>
        <taxon>Candidatus Coprenecus</taxon>
    </lineage>
</organism>
<feature type="domain" description="Endonuclease YhcR N-terminal" evidence="2">
    <location>
        <begin position="259"/>
        <end position="359"/>
    </location>
</feature>
<evidence type="ECO:0000313" key="3">
    <source>
        <dbReference type="EMBL" id="HIZ86476.1"/>
    </source>
</evidence>
<sequence>MTHRLLKGIVLLAAAATALACKDEMKGDAYISFKLSPDYSRQNLSLMTEKILTENEKINLPDTGDFILSITGPGGEPVYKGSYNRRPEPLKVKAGSYDLSLYSTEFDKPGFSLPQFGDNRTVVAREGESIAVAFECTQQNCGIRLDFDESFINRFKNSEISISSEEHSLSYPYSENRTAFFLPGLIRVTCTENEVSTPILSRQLAAADMLTIKLSSSDDSQDSFSVIIDTSRNWISEDFKFGSGNDGSSIEKAISIGDLVLNYGAEEVWVTGYIVGGDVSSANVKLEPPFTKNTHVAIADSPGASTREECAAVELPSGSIRDAVNLIDNPELIGKRIYIKGDIENYFSHPGVKSTKEFLLD</sequence>
<dbReference type="Proteomes" id="UP000824115">
    <property type="component" value="Unassembled WGS sequence"/>
</dbReference>